<organism evidence="5 6">
    <name type="scientific">Litchfieldia salsa</name>
    <dbReference type="NCBI Taxonomy" id="930152"/>
    <lineage>
        <taxon>Bacteria</taxon>
        <taxon>Bacillati</taxon>
        <taxon>Bacillota</taxon>
        <taxon>Bacilli</taxon>
        <taxon>Bacillales</taxon>
        <taxon>Bacillaceae</taxon>
        <taxon>Litchfieldia</taxon>
    </lineage>
</organism>
<evidence type="ECO:0000313" key="5">
    <source>
        <dbReference type="EMBL" id="SDP44902.1"/>
    </source>
</evidence>
<dbReference type="PANTHER" id="PTHR10587:SF133">
    <property type="entry name" value="CHITIN DEACETYLASE 1-RELATED"/>
    <property type="match status" value="1"/>
</dbReference>
<dbReference type="GO" id="GO:0016810">
    <property type="term" value="F:hydrolase activity, acting on carbon-nitrogen (but not peptide) bonds"/>
    <property type="evidence" value="ECO:0007669"/>
    <property type="project" value="InterPro"/>
</dbReference>
<dbReference type="PANTHER" id="PTHR10587">
    <property type="entry name" value="GLYCOSYL TRANSFERASE-RELATED"/>
    <property type="match status" value="1"/>
</dbReference>
<dbReference type="Pfam" id="PF13524">
    <property type="entry name" value="Glyco_trans_1_2"/>
    <property type="match status" value="1"/>
</dbReference>
<dbReference type="InterPro" id="IPR050248">
    <property type="entry name" value="Polysacc_deacetylase_ArnD"/>
</dbReference>
<dbReference type="Gene3D" id="3.40.50.2000">
    <property type="entry name" value="Glycogen Phosphorylase B"/>
    <property type="match status" value="1"/>
</dbReference>
<evidence type="ECO:0000256" key="2">
    <source>
        <dbReference type="ARBA" id="ARBA00022801"/>
    </source>
</evidence>
<evidence type="ECO:0000313" key="6">
    <source>
        <dbReference type="Proteomes" id="UP000199159"/>
    </source>
</evidence>
<dbReference type="RefSeq" id="WP_090851664.1">
    <property type="nucleotide sequence ID" value="NZ_FNJU01000003.1"/>
</dbReference>
<sequence length="655" mass="74517">MRVLFLESHPMWIYGLPNGFRDAGHEVKVSGPLDKLNLMTYVSNYNPDLIMTMGWGPETANRENQQRIAEVTKKLDIPHVYWATEDPTSTEIFSLLYIEATKPDFVFTICRDRVDFYQNKGIPSSHLDFGYHQSVHSPIKTDPTYKASVAVVANGYAKKLGFFPDHFRCQSMNILLSSLIKNHIKIDFYGNNWDQMKPILGYEIPKEWIKGYINYPDARKVYSSADIILGLQNLPTQLTQRTYEVLGSGGFLLTNHTSEVINTFKNGRDLVTSSSPEETLELVDYYLKNPKAREEIRQNALETVKKHSYTERTKQIIEELKNFGLFEGKRGVYTLVAEVKTHIENGYEVYRVRNGDSLYAIAREFGTTVNQLKRLNHLSTTLIYAGHPLKIRLQETSVPYQYYTVCKGETLGLIARMFGVTVAEIKRDNNLTSDLIYTGQLLRIRGNTNQFTSNPSVLITKGIKKSSTKKISLTYDAGDSAEETEHILAVLRKHKVQTTMFLTGSWVEKFPELAKRILEDGHEIANHSFSHPDMTKLSIDEMLSELEKTTATFVNVLNTKGTPLFRPPFGSWNKKVLQAVGKAGLPYTVYWSIDTIDWQEPSVTTMVSRIMDQTKTHDIVLMHLNGKPTAAATDMVIARLKEQGYQLSKVSDMLD</sequence>
<dbReference type="PROSITE" id="PS51782">
    <property type="entry name" value="LYSM"/>
    <property type="match status" value="2"/>
</dbReference>
<evidence type="ECO:0000256" key="1">
    <source>
        <dbReference type="ARBA" id="ARBA00022723"/>
    </source>
</evidence>
<dbReference type="InterPro" id="IPR024542">
    <property type="entry name" value="YkvP_N"/>
</dbReference>
<dbReference type="PROSITE" id="PS51677">
    <property type="entry name" value="NODB"/>
    <property type="match status" value="1"/>
</dbReference>
<dbReference type="CDD" id="cd10917">
    <property type="entry name" value="CE4_NodB_like_6s_7s"/>
    <property type="match status" value="1"/>
</dbReference>
<dbReference type="GO" id="GO:0046872">
    <property type="term" value="F:metal ion binding"/>
    <property type="evidence" value="ECO:0007669"/>
    <property type="project" value="UniProtKB-KW"/>
</dbReference>
<feature type="domain" description="NodB homology" evidence="3">
    <location>
        <begin position="469"/>
        <end position="648"/>
    </location>
</feature>
<proteinExistence type="predicted"/>
<dbReference type="SMART" id="SM00257">
    <property type="entry name" value="LysM"/>
    <property type="match status" value="2"/>
</dbReference>
<dbReference type="SUPFAM" id="SSF54106">
    <property type="entry name" value="LysM domain"/>
    <property type="match status" value="2"/>
</dbReference>
<keyword evidence="2" id="KW-0378">Hydrolase</keyword>
<dbReference type="CDD" id="cd00118">
    <property type="entry name" value="LysM"/>
    <property type="match status" value="2"/>
</dbReference>
<dbReference type="Gene3D" id="3.10.350.10">
    <property type="entry name" value="LysM domain"/>
    <property type="match status" value="2"/>
</dbReference>
<gene>
    <name evidence="5" type="ORF">SAMN05216565_103104</name>
</gene>
<evidence type="ECO:0000259" key="3">
    <source>
        <dbReference type="PROSITE" id="PS51677"/>
    </source>
</evidence>
<dbReference type="GO" id="GO:0016020">
    <property type="term" value="C:membrane"/>
    <property type="evidence" value="ECO:0007669"/>
    <property type="project" value="TreeGrafter"/>
</dbReference>
<name>A0A1H0SSZ6_9BACI</name>
<dbReference type="InterPro" id="IPR018392">
    <property type="entry name" value="LysM"/>
</dbReference>
<feature type="domain" description="LysM" evidence="4">
    <location>
        <begin position="348"/>
        <end position="391"/>
    </location>
</feature>
<dbReference type="InterPro" id="IPR055259">
    <property type="entry name" value="YkvP/CgeB_Glyco_trans-like"/>
</dbReference>
<evidence type="ECO:0000259" key="4">
    <source>
        <dbReference type="PROSITE" id="PS51782"/>
    </source>
</evidence>
<dbReference type="Pfam" id="PF12996">
    <property type="entry name" value="DUF3880"/>
    <property type="match status" value="1"/>
</dbReference>
<dbReference type="Proteomes" id="UP000199159">
    <property type="component" value="Unassembled WGS sequence"/>
</dbReference>
<accession>A0A1H0SSZ6</accession>
<dbReference type="Pfam" id="PF01476">
    <property type="entry name" value="LysM"/>
    <property type="match status" value="2"/>
</dbReference>
<keyword evidence="1" id="KW-0479">Metal-binding</keyword>
<dbReference type="InterPro" id="IPR036779">
    <property type="entry name" value="LysM_dom_sf"/>
</dbReference>
<keyword evidence="6" id="KW-1185">Reference proteome</keyword>
<dbReference type="EMBL" id="FNJU01000003">
    <property type="protein sequence ID" value="SDP44902.1"/>
    <property type="molecule type" value="Genomic_DNA"/>
</dbReference>
<dbReference type="Pfam" id="PF01522">
    <property type="entry name" value="Polysacc_deac_1"/>
    <property type="match status" value="1"/>
</dbReference>
<dbReference type="Gene3D" id="3.20.20.370">
    <property type="entry name" value="Glycoside hydrolase/deacetylase"/>
    <property type="match status" value="1"/>
</dbReference>
<dbReference type="SUPFAM" id="SSF53756">
    <property type="entry name" value="UDP-Glycosyltransferase/glycogen phosphorylase"/>
    <property type="match status" value="1"/>
</dbReference>
<reference evidence="6" key="1">
    <citation type="submission" date="2016-10" db="EMBL/GenBank/DDBJ databases">
        <authorList>
            <person name="Varghese N."/>
            <person name="Submissions S."/>
        </authorList>
    </citation>
    <scope>NUCLEOTIDE SEQUENCE [LARGE SCALE GENOMIC DNA]</scope>
    <source>
        <strain evidence="6">IBRC-M10078</strain>
    </source>
</reference>
<dbReference type="InterPro" id="IPR011330">
    <property type="entry name" value="Glyco_hydro/deAcase_b/a-brl"/>
</dbReference>
<protein>
    <submittedName>
        <fullName evidence="5">Spore maturation protein CgeB</fullName>
    </submittedName>
</protein>
<dbReference type="OrthoDB" id="9812065at2"/>
<dbReference type="GO" id="GO:0005975">
    <property type="term" value="P:carbohydrate metabolic process"/>
    <property type="evidence" value="ECO:0007669"/>
    <property type="project" value="InterPro"/>
</dbReference>
<dbReference type="STRING" id="930152.SAMN05216565_103104"/>
<feature type="domain" description="LysM" evidence="4">
    <location>
        <begin position="401"/>
        <end position="444"/>
    </location>
</feature>
<dbReference type="InterPro" id="IPR002509">
    <property type="entry name" value="NODB_dom"/>
</dbReference>
<dbReference type="SUPFAM" id="SSF88713">
    <property type="entry name" value="Glycoside hydrolase/deacetylase"/>
    <property type="match status" value="1"/>
</dbReference>
<dbReference type="AlphaFoldDB" id="A0A1H0SSZ6"/>